<accession>A0A2W1NVK4</accession>
<feature type="coiled-coil region" evidence="1">
    <location>
        <begin position="501"/>
        <end position="528"/>
    </location>
</feature>
<evidence type="ECO:0000259" key="3">
    <source>
        <dbReference type="Pfam" id="PF13087"/>
    </source>
</evidence>
<evidence type="ECO:0000256" key="1">
    <source>
        <dbReference type="SAM" id="Coils"/>
    </source>
</evidence>
<organism evidence="4 5">
    <name type="scientific">Putridiphycobacter roseus</name>
    <dbReference type="NCBI Taxonomy" id="2219161"/>
    <lineage>
        <taxon>Bacteria</taxon>
        <taxon>Pseudomonadati</taxon>
        <taxon>Bacteroidota</taxon>
        <taxon>Flavobacteriia</taxon>
        <taxon>Flavobacteriales</taxon>
        <taxon>Crocinitomicaceae</taxon>
        <taxon>Putridiphycobacter</taxon>
    </lineage>
</organism>
<keyword evidence="5" id="KW-1185">Reference proteome</keyword>
<dbReference type="OrthoDB" id="9757917at2"/>
<dbReference type="Pfam" id="PF13086">
    <property type="entry name" value="AAA_11"/>
    <property type="match status" value="1"/>
</dbReference>
<evidence type="ECO:0000313" key="5">
    <source>
        <dbReference type="Proteomes" id="UP000249248"/>
    </source>
</evidence>
<dbReference type="PANTHER" id="PTHR10887:SF530">
    <property type="entry name" value="SUPERFAMILY I DNA HELICASES"/>
    <property type="match status" value="1"/>
</dbReference>
<dbReference type="Pfam" id="PF13087">
    <property type="entry name" value="AAA_12"/>
    <property type="match status" value="1"/>
</dbReference>
<name>A0A2W1NVK4_9FLAO</name>
<dbReference type="GO" id="GO:0004386">
    <property type="term" value="F:helicase activity"/>
    <property type="evidence" value="ECO:0007669"/>
    <property type="project" value="InterPro"/>
</dbReference>
<dbReference type="PANTHER" id="PTHR10887">
    <property type="entry name" value="DNA2/NAM7 HELICASE FAMILY"/>
    <property type="match status" value="1"/>
</dbReference>
<dbReference type="InterPro" id="IPR041679">
    <property type="entry name" value="DNA2/NAM7-like_C"/>
</dbReference>
<feature type="domain" description="DNA2/NAM7 helicase-like C-terminal" evidence="3">
    <location>
        <begin position="914"/>
        <end position="1080"/>
    </location>
</feature>
<feature type="domain" description="DNA2/NAM7 helicase helicase" evidence="2">
    <location>
        <begin position="760"/>
        <end position="892"/>
    </location>
</feature>
<evidence type="ECO:0000313" key="4">
    <source>
        <dbReference type="EMBL" id="PZE18828.1"/>
    </source>
</evidence>
<gene>
    <name evidence="4" type="ORF">DNU06_03075</name>
</gene>
<dbReference type="RefSeq" id="WP_111061729.1">
    <property type="nucleotide sequence ID" value="NZ_JBHUCU010000007.1"/>
</dbReference>
<dbReference type="CDD" id="cd18808">
    <property type="entry name" value="SF1_C_Upf1"/>
    <property type="match status" value="1"/>
</dbReference>
<sequence length="1210" mass="140924">MSNQDKHSVQDRLSQLQEALFDISSKNPFLQIKENRLVYRSLSVDVGAKRLEKIYQKQQHYLKEYGLETSLKIGLFLQWKMPNKKEFYTSPLCYVPIQIKKDQKIALHYKIVEEVGGFWEVNPILKSVFKKVFEVDLKTSYETKEELIEFLQEKFDNDNQQLGRTNTLDVVPASWRIVEKEGIGTFNYKKSLLGQDYEEIIQSPNQTVAKLLGYGNNAVSDVSVGEVDLSYYPLDYSQKKIIQSAHREDVIIQGPPGTGKSHSIAILIQSFLNEGKSVLFVSEKKSALSIVHEKLKPLQTLIAYFDASVQQKKEFYKKLKVSLEKLVLPLEKNEVNQFVEIETLKFQAYHYPKAILSNNPQTDCSLWELEQYLVAHTKIEVDINPKSVFPHFGTWSSLYEELIEIERQIGLHFSSTNLGDMVVLNLNLNVLNEVAPWKKIKDRIEEAKSILIEFNTLQKQYDLNEDFDTFSKYCMTASVLNMVNKNWIDVLIEDAKEYVVFDKLSKRYEKTQQQYQQAKAKNELWNKLPNFAEVENVQTLLNVTGFFGRLKNKKAITRFFKSFEGIHTSENQTFIIDAVIKELKLKDQLDTLQLKLKHELGIINPDQEISFILNVRSRLANLNHSLYEDILSRENATEFIEDFSFLHTKLDRFNQINRYLFRKTPTDKLNDFVAFADSFLKNLVPFQLLENELKLLLSSPNRLLDFLQLNARPLTHLNEQVYFHYWNLLQKTGVANGLSSGDALQKRLRKFNTAKKVVIKAAQKKLWIKYHQKWKAFEALDQTPNQKLSEENKELKYKFRQAKRLLIHEANKKQQHLPIKQLFEKSQFILTQIKPVWMMNPLAISERLPLEKDLFDVVIFDESSQIPIEDAIPALYRAKKAIVVGDDKQMPPNRFFASNNNSMSLLNAVQTFLPTASLMWHYRSQHPALIQFSNEQFYEHSLKMLPPFQQEYPIEFVHVPEGEFVDGKNNQEARLIVAKLDKLLKAGHFDIGIIAFSKEQELNIRKTIHQLQIDLPEGVLISNLENIQGIEKEFILISVGYAKNKNGVFIHNFGPINHKSGENRLNVLFTRAIQQMIIFSSVLHTDFKLSDNKGVMVLKDFLYYAESKKFDTSDVPKHGFTLLLDQFFKQNQRLLTFVEESEQLLITCFIDYKSSRILLVNPGLHNHQELELSIILELLYSRFEKVKILLHADWIQNKEKVKLELLDFFK</sequence>
<evidence type="ECO:0000259" key="2">
    <source>
        <dbReference type="Pfam" id="PF13086"/>
    </source>
</evidence>
<dbReference type="InterPro" id="IPR025103">
    <property type="entry name" value="DUF4011"/>
</dbReference>
<keyword evidence="1" id="KW-0175">Coiled coil</keyword>
<dbReference type="AlphaFoldDB" id="A0A2W1NVK4"/>
<reference evidence="4 5" key="1">
    <citation type="submission" date="2018-06" db="EMBL/GenBank/DDBJ databases">
        <title>The draft genome sequence of Crocinitomix sp. SM1701.</title>
        <authorList>
            <person name="Zhang X."/>
        </authorList>
    </citation>
    <scope>NUCLEOTIDE SEQUENCE [LARGE SCALE GENOMIC DNA]</scope>
    <source>
        <strain evidence="4 5">SM1701</strain>
    </source>
</reference>
<dbReference type="SUPFAM" id="SSF52540">
    <property type="entry name" value="P-loop containing nucleoside triphosphate hydrolases"/>
    <property type="match status" value="1"/>
</dbReference>
<dbReference type="Pfam" id="PF13195">
    <property type="entry name" value="DUF4011"/>
    <property type="match status" value="1"/>
</dbReference>
<comment type="caution">
    <text evidence="4">The sequence shown here is derived from an EMBL/GenBank/DDBJ whole genome shotgun (WGS) entry which is preliminary data.</text>
</comment>
<dbReference type="InterPro" id="IPR047187">
    <property type="entry name" value="SF1_C_Upf1"/>
</dbReference>
<dbReference type="InterPro" id="IPR045055">
    <property type="entry name" value="DNA2/NAM7-like"/>
</dbReference>
<dbReference type="EMBL" id="QKSB01000001">
    <property type="protein sequence ID" value="PZE18828.1"/>
    <property type="molecule type" value="Genomic_DNA"/>
</dbReference>
<dbReference type="Gene3D" id="3.40.50.300">
    <property type="entry name" value="P-loop containing nucleotide triphosphate hydrolases"/>
    <property type="match status" value="3"/>
</dbReference>
<proteinExistence type="predicted"/>
<dbReference type="Proteomes" id="UP000249248">
    <property type="component" value="Unassembled WGS sequence"/>
</dbReference>
<dbReference type="InterPro" id="IPR027417">
    <property type="entry name" value="P-loop_NTPase"/>
</dbReference>
<dbReference type="CDD" id="cd18043">
    <property type="entry name" value="DEXXQc_SF1"/>
    <property type="match status" value="1"/>
</dbReference>
<protein>
    <submittedName>
        <fullName evidence="4">Uncharacterized protein</fullName>
    </submittedName>
</protein>
<dbReference type="InterPro" id="IPR041677">
    <property type="entry name" value="DNA2/NAM7_AAA_11"/>
</dbReference>